<sequence length="216" mass="23496">MDEFTREIHAVSDAARFWEHLYRGKDGVWKNTANPLLAETAAHLPPGRALDLGCGEGGDSLWLATHGWHVTAVDIAPTALRRTAQLAADNGVEGRVETQQHDLAAEFPSGAFDLVSAQYLQSPYALPRAEILRRAAHQLATGGILLIVDHGSVRPWAWNTDPDTHFPSPADIYDDLDLDTGQWIPQRLATPQRVATGPDGQTATVTDTVVAVRRIA</sequence>
<organism evidence="3 4">
    <name type="scientific">Streptomyces parvulus</name>
    <dbReference type="NCBI Taxonomy" id="146923"/>
    <lineage>
        <taxon>Bacteria</taxon>
        <taxon>Bacillati</taxon>
        <taxon>Actinomycetota</taxon>
        <taxon>Actinomycetes</taxon>
        <taxon>Kitasatosporales</taxon>
        <taxon>Streptomycetaceae</taxon>
        <taxon>Streptomyces</taxon>
    </lineage>
</organism>
<dbReference type="OrthoDB" id="9786503at2"/>
<evidence type="ECO:0000313" key="3">
    <source>
        <dbReference type="EMBL" id="RDD89434.1"/>
    </source>
</evidence>
<dbReference type="RefSeq" id="WP_114528543.1">
    <property type="nucleotide sequence ID" value="NZ_QQBH01000005.1"/>
</dbReference>
<dbReference type="PANTHER" id="PTHR43861:SF3">
    <property type="entry name" value="PUTATIVE (AFU_ORTHOLOGUE AFUA_2G14390)-RELATED"/>
    <property type="match status" value="1"/>
</dbReference>
<dbReference type="GO" id="GO:0017000">
    <property type="term" value="P:antibiotic biosynthetic process"/>
    <property type="evidence" value="ECO:0007669"/>
    <property type="project" value="UniProtKB-ARBA"/>
</dbReference>
<comment type="caution">
    <text evidence="3">The sequence shown here is derived from an EMBL/GenBank/DDBJ whole genome shotgun (WGS) entry which is preliminary data.</text>
</comment>
<proteinExistence type="predicted"/>
<evidence type="ECO:0000313" key="4">
    <source>
        <dbReference type="Proteomes" id="UP000253742"/>
    </source>
</evidence>
<dbReference type="GO" id="GO:0008168">
    <property type="term" value="F:methyltransferase activity"/>
    <property type="evidence" value="ECO:0007669"/>
    <property type="project" value="UniProtKB-KW"/>
</dbReference>
<evidence type="ECO:0000259" key="2">
    <source>
        <dbReference type="Pfam" id="PF13649"/>
    </source>
</evidence>
<name>A0A369V8Q2_9ACTN</name>
<keyword evidence="3" id="KW-0489">Methyltransferase</keyword>
<dbReference type="EMBL" id="QQBH01000005">
    <property type="protein sequence ID" value="RDD89434.1"/>
    <property type="molecule type" value="Genomic_DNA"/>
</dbReference>
<evidence type="ECO:0000256" key="1">
    <source>
        <dbReference type="ARBA" id="ARBA00022679"/>
    </source>
</evidence>
<dbReference type="Proteomes" id="UP000253742">
    <property type="component" value="Unassembled WGS sequence"/>
</dbReference>
<dbReference type="InterPro" id="IPR029063">
    <property type="entry name" value="SAM-dependent_MTases_sf"/>
</dbReference>
<protein>
    <submittedName>
        <fullName evidence="3">Class I SAM-dependent methyltransferase</fullName>
    </submittedName>
</protein>
<accession>A0A369V8Q2</accession>
<gene>
    <name evidence="3" type="ORF">DVZ84_10675</name>
</gene>
<dbReference type="CDD" id="cd02440">
    <property type="entry name" value="AdoMet_MTases"/>
    <property type="match status" value="1"/>
</dbReference>
<dbReference type="PANTHER" id="PTHR43861">
    <property type="entry name" value="TRANS-ACONITATE 2-METHYLTRANSFERASE-RELATED"/>
    <property type="match status" value="1"/>
</dbReference>
<dbReference type="GO" id="GO:0032259">
    <property type="term" value="P:methylation"/>
    <property type="evidence" value="ECO:0007669"/>
    <property type="project" value="UniProtKB-KW"/>
</dbReference>
<dbReference type="AlphaFoldDB" id="A0A369V8Q2"/>
<keyword evidence="1 3" id="KW-0808">Transferase</keyword>
<feature type="domain" description="Methyltransferase" evidence="2">
    <location>
        <begin position="50"/>
        <end position="143"/>
    </location>
</feature>
<dbReference type="Gene3D" id="3.40.50.150">
    <property type="entry name" value="Vaccinia Virus protein VP39"/>
    <property type="match status" value="1"/>
</dbReference>
<reference evidence="3 4" key="1">
    <citation type="submission" date="2018-07" db="EMBL/GenBank/DDBJ databases">
        <title>Genome guided investigation of antibiotics producing actinomycetales strain isolated from a Macau mangrove ecosystem.</title>
        <authorList>
            <person name="Hu D."/>
        </authorList>
    </citation>
    <scope>NUCLEOTIDE SEQUENCE [LARGE SCALE GENOMIC DNA]</scope>
    <source>
        <strain evidence="3 4">2297</strain>
    </source>
</reference>
<dbReference type="SUPFAM" id="SSF53335">
    <property type="entry name" value="S-adenosyl-L-methionine-dependent methyltransferases"/>
    <property type="match status" value="1"/>
</dbReference>
<dbReference type="InterPro" id="IPR041698">
    <property type="entry name" value="Methyltransf_25"/>
</dbReference>
<dbReference type="Pfam" id="PF13649">
    <property type="entry name" value="Methyltransf_25"/>
    <property type="match status" value="1"/>
</dbReference>